<evidence type="ECO:0000256" key="3">
    <source>
        <dbReference type="ARBA" id="ARBA00011949"/>
    </source>
</evidence>
<comment type="caution">
    <text evidence="16">The sequence shown here is derived from an EMBL/GenBank/DDBJ whole genome shotgun (WGS) entry which is preliminary data.</text>
</comment>
<dbReference type="EMBL" id="DVHL01000006">
    <property type="protein sequence ID" value="HIR65383.1"/>
    <property type="molecule type" value="Genomic_DNA"/>
</dbReference>
<evidence type="ECO:0000256" key="5">
    <source>
        <dbReference type="ARBA" id="ARBA00022490"/>
    </source>
</evidence>
<sequence length="356" mass="40029">MKTVVLGMSGGVDSAVSAWLLKQQGYNVVALFMHNWEETEDGCCTAEQDFEDVKRVSDKIGIPYYSVNFAKQYKERVFSYFLEEYNKGRTPNPDVLCNREIKFGPFLQYAKAMGADYIATGHYCGISHENGVHYLLKAADRTKDQTYFLNQLSQQQLADVLFPLGNVTKKEVREIAEKLQLSNAKKKDSTGICFIGERNFRNFLQTYLPNQPGKIVDTKGNVVGQHIGLMYYTLGQRRGLGLGGTSEGCGRWFVAEKDMKRNLLVVSHGDESVLMSSSLVASGLNWIPSAPGKEFSCKAKFRYRQEDQDVAVSLLEGNRVRVEFAEKQRAVTPGQFVVFYDETRCLGGGTIDEVYK</sequence>
<keyword evidence="8 14" id="KW-0819">tRNA processing</keyword>
<dbReference type="InterPro" id="IPR023382">
    <property type="entry name" value="MnmA-like_central_sf"/>
</dbReference>
<gene>
    <name evidence="14 16" type="primary">mnmA</name>
    <name evidence="16" type="ORF">IAC95_00615</name>
</gene>
<dbReference type="FunFam" id="2.40.30.10:FF:000023">
    <property type="entry name" value="tRNA-specific 2-thiouridylase MnmA"/>
    <property type="match status" value="1"/>
</dbReference>
<feature type="region of interest" description="Interaction with tRNA" evidence="14">
    <location>
        <begin position="302"/>
        <end position="303"/>
    </location>
</feature>
<feature type="site" description="Interaction with tRNA" evidence="14">
    <location>
        <position position="122"/>
    </location>
</feature>
<proteinExistence type="inferred from homology"/>
<comment type="caution">
    <text evidence="14">Lacks conserved residue(s) required for the propagation of feature annotation.</text>
</comment>
<keyword evidence="7 14" id="KW-0808">Transferase</keyword>
<dbReference type="FunFam" id="2.30.30.280:FF:000001">
    <property type="entry name" value="tRNA-specific 2-thiouridylase MnmA"/>
    <property type="match status" value="1"/>
</dbReference>
<keyword evidence="12" id="KW-1015">Disulfide bond</keyword>
<dbReference type="Gene3D" id="2.40.30.10">
    <property type="entry name" value="Translation factors"/>
    <property type="match status" value="1"/>
</dbReference>
<dbReference type="NCBIfam" id="TIGR00420">
    <property type="entry name" value="trmU"/>
    <property type="match status" value="1"/>
</dbReference>
<dbReference type="InterPro" id="IPR046885">
    <property type="entry name" value="MnmA-like_C"/>
</dbReference>
<feature type="binding site" evidence="14">
    <location>
        <begin position="7"/>
        <end position="14"/>
    </location>
    <ligand>
        <name>ATP</name>
        <dbReference type="ChEBI" id="CHEBI:30616"/>
    </ligand>
</feature>
<reference evidence="16" key="2">
    <citation type="journal article" date="2021" name="PeerJ">
        <title>Extensive microbial diversity within the chicken gut microbiome revealed by metagenomics and culture.</title>
        <authorList>
            <person name="Gilroy R."/>
            <person name="Ravi A."/>
            <person name="Getino M."/>
            <person name="Pursley I."/>
            <person name="Horton D.L."/>
            <person name="Alikhan N.F."/>
            <person name="Baker D."/>
            <person name="Gharbi K."/>
            <person name="Hall N."/>
            <person name="Watson M."/>
            <person name="Adriaenssens E.M."/>
            <person name="Foster-Nyarko E."/>
            <person name="Jarju S."/>
            <person name="Secka A."/>
            <person name="Antonio M."/>
            <person name="Oren A."/>
            <person name="Chaudhuri R.R."/>
            <person name="La Ragione R."/>
            <person name="Hildebrand F."/>
            <person name="Pallen M.J."/>
        </authorList>
    </citation>
    <scope>NUCLEOTIDE SEQUENCE</scope>
    <source>
        <strain evidence="16">CHK121-14286</strain>
    </source>
</reference>
<evidence type="ECO:0000256" key="9">
    <source>
        <dbReference type="ARBA" id="ARBA00022741"/>
    </source>
</evidence>
<dbReference type="HAMAP" id="MF_00144">
    <property type="entry name" value="tRNA_thiouridyl_MnmA"/>
    <property type="match status" value="1"/>
</dbReference>
<evidence type="ECO:0000313" key="16">
    <source>
        <dbReference type="EMBL" id="HIR65383.1"/>
    </source>
</evidence>
<dbReference type="GO" id="GO:0103016">
    <property type="term" value="F:tRNA-uridine 2-sulfurtransferase activity"/>
    <property type="evidence" value="ECO:0007669"/>
    <property type="project" value="UniProtKB-EC"/>
</dbReference>
<feature type="active site" description="Nucleophile" evidence="14">
    <location>
        <position position="97"/>
    </location>
</feature>
<evidence type="ECO:0000256" key="12">
    <source>
        <dbReference type="ARBA" id="ARBA00023157"/>
    </source>
</evidence>
<evidence type="ECO:0000256" key="1">
    <source>
        <dbReference type="ARBA" id="ARBA00004496"/>
    </source>
</evidence>
<dbReference type="GO" id="GO:0000049">
    <property type="term" value="F:tRNA binding"/>
    <property type="evidence" value="ECO:0007669"/>
    <property type="project" value="UniProtKB-KW"/>
</dbReference>
<dbReference type="FunFam" id="3.40.50.620:FF:000004">
    <property type="entry name" value="tRNA-specific 2-thiouridylase MnmA"/>
    <property type="match status" value="1"/>
</dbReference>
<feature type="binding site" evidence="14">
    <location>
        <position position="121"/>
    </location>
    <ligand>
        <name>ATP</name>
        <dbReference type="ChEBI" id="CHEBI:30616"/>
    </ligand>
</feature>
<dbReference type="NCBIfam" id="NF001138">
    <property type="entry name" value="PRK00143.1"/>
    <property type="match status" value="1"/>
</dbReference>
<feature type="region of interest" description="Interaction with target base in tRNA" evidence="14">
    <location>
        <begin position="92"/>
        <end position="94"/>
    </location>
</feature>
<dbReference type="AlphaFoldDB" id="A0A9D1E2N1"/>
<organism evidence="16 17">
    <name type="scientific">Candidatus Fimimonas gallinarum</name>
    <dbReference type="NCBI Taxonomy" id="2840821"/>
    <lineage>
        <taxon>Bacteria</taxon>
        <taxon>Pseudomonadati</taxon>
        <taxon>Myxococcota</taxon>
        <taxon>Myxococcia</taxon>
        <taxon>Myxococcales</taxon>
        <taxon>Cystobacterineae</taxon>
        <taxon>Myxococcaceae</taxon>
        <taxon>Myxococcaceae incertae sedis</taxon>
        <taxon>Candidatus Fimimonas</taxon>
    </lineage>
</organism>
<accession>A0A9D1E2N1</accession>
<dbReference type="Pfam" id="PF20258">
    <property type="entry name" value="tRNA_Me_trans_C"/>
    <property type="match status" value="1"/>
</dbReference>
<comment type="similarity">
    <text evidence="2 14">Belongs to the MnmA/TRMU family.</text>
</comment>
<dbReference type="InterPro" id="IPR014729">
    <property type="entry name" value="Rossmann-like_a/b/a_fold"/>
</dbReference>
<feature type="domain" description="Rhodanese" evidence="15">
    <location>
        <begin position="2"/>
        <end position="45"/>
    </location>
</feature>
<keyword evidence="6 14" id="KW-0820">tRNA-binding</keyword>
<evidence type="ECO:0000256" key="13">
    <source>
        <dbReference type="ARBA" id="ARBA00051542"/>
    </source>
</evidence>
<dbReference type="GO" id="GO:0005737">
    <property type="term" value="C:cytoplasm"/>
    <property type="evidence" value="ECO:0007669"/>
    <property type="project" value="UniProtKB-SubCell"/>
</dbReference>
<evidence type="ECO:0000256" key="10">
    <source>
        <dbReference type="ARBA" id="ARBA00022840"/>
    </source>
</evidence>
<feature type="binding site" evidence="14">
    <location>
        <position position="33"/>
    </location>
    <ligand>
        <name>ATP</name>
        <dbReference type="ChEBI" id="CHEBI:30616"/>
    </ligand>
</feature>
<dbReference type="Pfam" id="PF03054">
    <property type="entry name" value="tRNA_Me_trans"/>
    <property type="match status" value="1"/>
</dbReference>
<evidence type="ECO:0000256" key="4">
    <source>
        <dbReference type="ARBA" id="ARBA00013805"/>
    </source>
</evidence>
<comment type="subcellular location">
    <subcellularLocation>
        <location evidence="1 14">Cytoplasm</location>
    </subcellularLocation>
</comment>
<evidence type="ECO:0000256" key="6">
    <source>
        <dbReference type="ARBA" id="ARBA00022555"/>
    </source>
</evidence>
<dbReference type="InterPro" id="IPR046884">
    <property type="entry name" value="MnmA-like_central"/>
</dbReference>
<dbReference type="PANTHER" id="PTHR11933:SF5">
    <property type="entry name" value="MITOCHONDRIAL TRNA-SPECIFIC 2-THIOURIDYLASE 1"/>
    <property type="match status" value="1"/>
</dbReference>
<protein>
    <recommendedName>
        <fullName evidence="4 14">tRNA-specific 2-thiouridylase MnmA</fullName>
        <ecNumber evidence="3 14">2.8.1.13</ecNumber>
    </recommendedName>
</protein>
<reference evidence="16" key="1">
    <citation type="submission" date="2020-10" db="EMBL/GenBank/DDBJ databases">
        <authorList>
            <person name="Gilroy R."/>
        </authorList>
    </citation>
    <scope>NUCLEOTIDE SEQUENCE</scope>
    <source>
        <strain evidence="16">CHK121-14286</strain>
    </source>
</reference>
<keyword evidence="5 14" id="KW-0963">Cytoplasm</keyword>
<evidence type="ECO:0000256" key="2">
    <source>
        <dbReference type="ARBA" id="ARBA00006191"/>
    </source>
</evidence>
<evidence type="ECO:0000256" key="11">
    <source>
        <dbReference type="ARBA" id="ARBA00022884"/>
    </source>
</evidence>
<comment type="catalytic activity">
    <reaction evidence="13 14">
        <text>S-sulfanyl-L-cysteinyl-[protein] + uridine(34) in tRNA + AH2 + ATP = 2-thiouridine(34) in tRNA + L-cysteinyl-[protein] + A + AMP + diphosphate + H(+)</text>
        <dbReference type="Rhea" id="RHEA:47032"/>
        <dbReference type="Rhea" id="RHEA-COMP:10131"/>
        <dbReference type="Rhea" id="RHEA-COMP:11726"/>
        <dbReference type="Rhea" id="RHEA-COMP:11727"/>
        <dbReference type="Rhea" id="RHEA-COMP:11728"/>
        <dbReference type="ChEBI" id="CHEBI:13193"/>
        <dbReference type="ChEBI" id="CHEBI:15378"/>
        <dbReference type="ChEBI" id="CHEBI:17499"/>
        <dbReference type="ChEBI" id="CHEBI:29950"/>
        <dbReference type="ChEBI" id="CHEBI:30616"/>
        <dbReference type="ChEBI" id="CHEBI:33019"/>
        <dbReference type="ChEBI" id="CHEBI:61963"/>
        <dbReference type="ChEBI" id="CHEBI:65315"/>
        <dbReference type="ChEBI" id="CHEBI:87170"/>
        <dbReference type="ChEBI" id="CHEBI:456215"/>
        <dbReference type="EC" id="2.8.1.13"/>
    </reaction>
</comment>
<dbReference type="Pfam" id="PF20259">
    <property type="entry name" value="tRNA_Me_trans_M"/>
    <property type="match status" value="1"/>
</dbReference>
<dbReference type="GO" id="GO:0005524">
    <property type="term" value="F:ATP binding"/>
    <property type="evidence" value="ECO:0007669"/>
    <property type="project" value="UniProtKB-KW"/>
</dbReference>
<dbReference type="Gene3D" id="2.30.30.280">
    <property type="entry name" value="Adenine nucleotide alpha hydrolases-like domains"/>
    <property type="match status" value="1"/>
</dbReference>
<evidence type="ECO:0000256" key="14">
    <source>
        <dbReference type="HAMAP-Rule" id="MF_00144"/>
    </source>
</evidence>
<dbReference type="Gene3D" id="3.40.50.620">
    <property type="entry name" value="HUPs"/>
    <property type="match status" value="1"/>
</dbReference>
<comment type="function">
    <text evidence="14">Catalyzes the 2-thiolation of uridine at the wobble position (U34) of tRNA, leading to the formation of s(2)U34.</text>
</comment>
<dbReference type="GO" id="GO:0002143">
    <property type="term" value="P:tRNA wobble position uridine thiolation"/>
    <property type="evidence" value="ECO:0007669"/>
    <property type="project" value="TreeGrafter"/>
</dbReference>
<feature type="region of interest" description="Interaction with tRNA" evidence="14">
    <location>
        <begin position="143"/>
        <end position="145"/>
    </location>
</feature>
<dbReference type="SUPFAM" id="SSF52402">
    <property type="entry name" value="Adenine nucleotide alpha hydrolases-like"/>
    <property type="match status" value="1"/>
</dbReference>
<dbReference type="Proteomes" id="UP000824200">
    <property type="component" value="Unassembled WGS sequence"/>
</dbReference>
<feature type="active site" description="Cysteine persulfide intermediate" evidence="14">
    <location>
        <position position="193"/>
    </location>
</feature>
<feature type="site" description="Interaction with tRNA" evidence="14">
    <location>
        <position position="335"/>
    </location>
</feature>
<dbReference type="CDD" id="cd01998">
    <property type="entry name" value="MnmA_TRMU-like"/>
    <property type="match status" value="1"/>
</dbReference>
<keyword evidence="10 14" id="KW-0067">ATP-binding</keyword>
<dbReference type="InterPro" id="IPR001763">
    <property type="entry name" value="Rhodanese-like_dom"/>
</dbReference>
<dbReference type="PANTHER" id="PTHR11933">
    <property type="entry name" value="TRNA 5-METHYLAMINOMETHYL-2-THIOURIDYLATE -METHYLTRANSFERASE"/>
    <property type="match status" value="1"/>
</dbReference>
<name>A0A9D1E2N1_9BACT</name>
<evidence type="ECO:0000256" key="8">
    <source>
        <dbReference type="ARBA" id="ARBA00022694"/>
    </source>
</evidence>
<keyword evidence="11 14" id="KW-0694">RNA-binding</keyword>
<dbReference type="EC" id="2.8.1.13" evidence="3 14"/>
<evidence type="ECO:0000313" key="17">
    <source>
        <dbReference type="Proteomes" id="UP000824200"/>
    </source>
</evidence>
<keyword evidence="9 14" id="KW-0547">Nucleotide-binding</keyword>
<dbReference type="InterPro" id="IPR004506">
    <property type="entry name" value="MnmA-like"/>
</dbReference>
<evidence type="ECO:0000259" key="15">
    <source>
        <dbReference type="PROSITE" id="PS50206"/>
    </source>
</evidence>
<dbReference type="PROSITE" id="PS50206">
    <property type="entry name" value="RHODANESE_3"/>
    <property type="match status" value="1"/>
</dbReference>
<evidence type="ECO:0000256" key="7">
    <source>
        <dbReference type="ARBA" id="ARBA00022679"/>
    </source>
</evidence>